<dbReference type="PANTHER" id="PTHR42715">
    <property type="entry name" value="BETA-GLUCOSIDASE"/>
    <property type="match status" value="1"/>
</dbReference>
<dbReference type="Pfam" id="PF14310">
    <property type="entry name" value="Fn3-like"/>
    <property type="match status" value="1"/>
</dbReference>
<gene>
    <name evidence="6" type="ORF">GC097_30105</name>
</gene>
<dbReference type="InterPro" id="IPR036962">
    <property type="entry name" value="Glyco_hydro_3_N_sf"/>
</dbReference>
<name>A0ABX1ZZ17_9BACL</name>
<evidence type="ECO:0000256" key="1">
    <source>
        <dbReference type="ARBA" id="ARBA00005336"/>
    </source>
</evidence>
<dbReference type="Gene3D" id="3.20.20.300">
    <property type="entry name" value="Glycoside hydrolase, family 3, N-terminal domain"/>
    <property type="match status" value="1"/>
</dbReference>
<comment type="caution">
    <text evidence="6">The sequence shown here is derived from an EMBL/GenBank/DDBJ whole genome shotgun (WGS) entry which is preliminary data.</text>
</comment>
<reference evidence="6 7" key="1">
    <citation type="submission" date="2019-10" db="EMBL/GenBank/DDBJ databases">
        <title>Description of Paenibacillus pedi sp. nov.</title>
        <authorList>
            <person name="Carlier A."/>
            <person name="Qi S."/>
        </authorList>
    </citation>
    <scope>NUCLEOTIDE SEQUENCE [LARGE SCALE GENOMIC DNA]</scope>
    <source>
        <strain evidence="6 7">LMG 31457</strain>
    </source>
</reference>
<evidence type="ECO:0000256" key="2">
    <source>
        <dbReference type="ARBA" id="ARBA00022801"/>
    </source>
</evidence>
<evidence type="ECO:0000313" key="6">
    <source>
        <dbReference type="EMBL" id="NOV04237.1"/>
    </source>
</evidence>
<dbReference type="Proteomes" id="UP000618579">
    <property type="component" value="Unassembled WGS sequence"/>
</dbReference>
<feature type="domain" description="SLH" evidence="5">
    <location>
        <begin position="1264"/>
        <end position="1327"/>
    </location>
</feature>
<protein>
    <recommendedName>
        <fullName evidence="5">SLH domain-containing protein</fullName>
    </recommendedName>
</protein>
<dbReference type="Pfam" id="PF00933">
    <property type="entry name" value="Glyco_hydro_3"/>
    <property type="match status" value="1"/>
</dbReference>
<keyword evidence="7" id="KW-1185">Reference proteome</keyword>
<dbReference type="SUPFAM" id="SSF51445">
    <property type="entry name" value="(Trans)glycosidases"/>
    <property type="match status" value="1"/>
</dbReference>
<dbReference type="Pfam" id="PF13290">
    <property type="entry name" value="CHB_HEX_C_1"/>
    <property type="match status" value="1"/>
</dbReference>
<feature type="compositionally biased region" description="Gly residues" evidence="3">
    <location>
        <begin position="1213"/>
        <end position="1227"/>
    </location>
</feature>
<sequence>MEGPKMKRNKPMISMLLAILMVLSVAPMNAMAAGYTINYSANGGSGAKSETTDGVSAYTILANTVAGITYTNHTFVKWNTAPNGSGTSYTPGSSSVLNADLNLSALWSLNAPTVTATTYNPLQITVSWNSLANVHYKIERKTNGAADTEYAVLNGDLVASAYNDTSVTAGGKYDYRVTGSDGSFSAASGVTTTPGVMPAASTPAVQPTITGYANNGTTTISGTTVTLTADATANGLPMYYTLDGTTPTGSSTLVPTNRQIVAAPAANRPSPVTLKIVAYNGLEYSPVYTHTLAFKLAVPTDSKAGAYANDTYFPTTASLTSAAGTTVYYTMTTDGTEPAVPTGSSSVYSTPIPIQPTQTTRIKAVAKGSYNMADSDVVELTYKVDPTLKSLLALKTGTWTEAQKKDLIQQVIAQLTLDEKINLIGGTSGSVADGTAIKNSGGAGGTYTSRRLMSMGIAPLTLSDGPAGVRMGYKATTWTSPTAIASSWDNKLMNAIAVQTGKEAVYYSVDEMLAPGQNILRNPQSGRNFEYFSEDPYLSGHIAREYTEGVQSQNVGVTIKHFAGNEQETYRSGGNSIVSERALRETYLKGFEISASAKPWSVMCSYNRLNGIYACNNEWLLTNVLRGNFGFDGYVMSDWGATQGILETVKAQNDLTESSLSAAKKAELKAAIESGAFDVKYLNQNVMNLLNVVTKSNTFKGEYGTWGIQDNLVQKEQDFYKSSLFTESNNLARKTAAEAMVLLKNNNVLPLAAQSKVGLVTSANLKGRGGFGDNGVTASDIVARGGGSAGVYFDPTNASVVSLEKALQESFTVANAGSVKDIKEAAGYTKSLSYTYTSNRVTGINLTYTGAFNQATLENRAAALAGSTNYGIFVVSRQTGEGADNALTGNDGYILTDEEQKALVAYATAFHNANKKLIVILNIGAALDTTLVNQYADAILVSWLPGQEGGHAITDVLSGAVNPSGKLTQTFTTHFENSPSIEASKALPTRTGFNMAANSGNAANVGTTNGGWGTNPVFYDEGVLVGYRWFDSKYATKADYDSKVAYPFGFGLSYSKFEFSNLKLNKQVFDKNKANDTITATVDVKNVGNVKGKEVAQLYIGMDNFASEGRPMKDLRGYQKVELAPGAVQTLSFTIKLSDLQYYDDGFNNQLSGTETTSNVSYGGGKGWTVNANSKFNVIIGNTSNNFVLNDSAAKQGATASFVYGTPASGGSDSDGGSGDGGSGGGDTSTTPSEPVKEEVPKDKPSTEGGKGSSSDKTAAEVLKEKFKDAVQIPSWAQNAIADLVEKGIINGKENGVFDPSSHVTRAEFLKMIVKAFDFKSNGDALTFSDVPEDAWFKSFVDIATSLGLVEGIGNNEFGPDNQITRQDLCVMIYNALKEQKVALPAAAASSAFTDYDSIADYAKEAVNGLSLLGAVNGRSEGEFVPKATATRAEAAVIIKRVLDLFSKSNAK</sequence>
<dbReference type="EMBL" id="WHNZ01000079">
    <property type="protein sequence ID" value="NOV04237.1"/>
    <property type="molecule type" value="Genomic_DNA"/>
</dbReference>
<evidence type="ECO:0000256" key="3">
    <source>
        <dbReference type="SAM" id="MobiDB-lite"/>
    </source>
</evidence>
<proteinExistence type="inferred from homology"/>
<dbReference type="PANTHER" id="PTHR42715:SF10">
    <property type="entry name" value="BETA-GLUCOSIDASE"/>
    <property type="match status" value="1"/>
</dbReference>
<dbReference type="Gene3D" id="3.40.50.1700">
    <property type="entry name" value="Glycoside hydrolase family 3 C-terminal domain"/>
    <property type="match status" value="1"/>
</dbReference>
<dbReference type="InterPro" id="IPR026891">
    <property type="entry name" value="Fn3-like"/>
</dbReference>
<keyword evidence="4" id="KW-0732">Signal</keyword>
<organism evidence="6 7">
    <name type="scientific">Paenibacillus planticolens</name>
    <dbReference type="NCBI Taxonomy" id="2654976"/>
    <lineage>
        <taxon>Bacteria</taxon>
        <taxon>Bacillati</taxon>
        <taxon>Bacillota</taxon>
        <taxon>Bacilli</taxon>
        <taxon>Bacillales</taxon>
        <taxon>Paenibacillaceae</taxon>
        <taxon>Paenibacillus</taxon>
    </lineage>
</organism>
<feature type="domain" description="SLH" evidence="5">
    <location>
        <begin position="1328"/>
        <end position="1387"/>
    </location>
</feature>
<dbReference type="InterPro" id="IPR001119">
    <property type="entry name" value="SLH_dom"/>
</dbReference>
<dbReference type="SMART" id="SM01217">
    <property type="entry name" value="Fn3_like"/>
    <property type="match status" value="1"/>
</dbReference>
<comment type="similarity">
    <text evidence="1">Belongs to the glycosyl hydrolase 3 family.</text>
</comment>
<dbReference type="PROSITE" id="PS51272">
    <property type="entry name" value="SLH"/>
    <property type="match status" value="3"/>
</dbReference>
<dbReference type="SUPFAM" id="SSF52279">
    <property type="entry name" value="Beta-D-glucan exohydrolase, C-terminal domain"/>
    <property type="match status" value="1"/>
</dbReference>
<keyword evidence="2" id="KW-0378">Hydrolase</keyword>
<dbReference type="Gene3D" id="2.60.40.10">
    <property type="entry name" value="Immunoglobulins"/>
    <property type="match status" value="2"/>
</dbReference>
<evidence type="ECO:0000256" key="4">
    <source>
        <dbReference type="SAM" id="SignalP"/>
    </source>
</evidence>
<dbReference type="InterPro" id="IPR013783">
    <property type="entry name" value="Ig-like_fold"/>
</dbReference>
<dbReference type="Pfam" id="PF00395">
    <property type="entry name" value="SLH"/>
    <property type="match status" value="3"/>
</dbReference>
<dbReference type="Pfam" id="PF09479">
    <property type="entry name" value="Flg_new"/>
    <property type="match status" value="1"/>
</dbReference>
<dbReference type="Pfam" id="PF01915">
    <property type="entry name" value="Glyco_hydro_3_C"/>
    <property type="match status" value="1"/>
</dbReference>
<dbReference type="InterPro" id="IPR059177">
    <property type="entry name" value="GH29D-like_dom"/>
</dbReference>
<feature type="chain" id="PRO_5045146396" description="SLH domain-containing protein" evidence="4">
    <location>
        <begin position="33"/>
        <end position="1452"/>
    </location>
</feature>
<feature type="domain" description="SLH" evidence="5">
    <location>
        <begin position="1390"/>
        <end position="1452"/>
    </location>
</feature>
<accession>A0ABX1ZZ17</accession>
<feature type="compositionally biased region" description="Basic and acidic residues" evidence="3">
    <location>
        <begin position="1235"/>
        <end position="1246"/>
    </location>
</feature>
<dbReference type="InterPro" id="IPR013378">
    <property type="entry name" value="InlB-like_B-rpt"/>
</dbReference>
<feature type="region of interest" description="Disordered" evidence="3">
    <location>
        <begin position="1206"/>
        <end position="1258"/>
    </location>
</feature>
<dbReference type="InterPro" id="IPR050288">
    <property type="entry name" value="Cellulose_deg_GH3"/>
</dbReference>
<feature type="signal peptide" evidence="4">
    <location>
        <begin position="1"/>
        <end position="32"/>
    </location>
</feature>
<dbReference type="InterPro" id="IPR017853">
    <property type="entry name" value="GH"/>
</dbReference>
<dbReference type="PRINTS" id="PR00133">
    <property type="entry name" value="GLHYDRLASE3"/>
</dbReference>
<evidence type="ECO:0000313" key="7">
    <source>
        <dbReference type="Proteomes" id="UP000618579"/>
    </source>
</evidence>
<dbReference type="InterPro" id="IPR036881">
    <property type="entry name" value="Glyco_hydro_3_C_sf"/>
</dbReference>
<dbReference type="InterPro" id="IPR002772">
    <property type="entry name" value="Glyco_hydro_3_C"/>
</dbReference>
<dbReference type="InterPro" id="IPR001764">
    <property type="entry name" value="Glyco_hydro_3_N"/>
</dbReference>
<evidence type="ECO:0000259" key="5">
    <source>
        <dbReference type="PROSITE" id="PS51272"/>
    </source>
</evidence>